<organism evidence="1 2">
    <name type="scientific">Rangifer tarandus platyrhynchus</name>
    <name type="common">Svalbard reindeer</name>
    <dbReference type="NCBI Taxonomy" id="3082113"/>
    <lineage>
        <taxon>Eukaryota</taxon>
        <taxon>Metazoa</taxon>
        <taxon>Chordata</taxon>
        <taxon>Craniata</taxon>
        <taxon>Vertebrata</taxon>
        <taxon>Euteleostomi</taxon>
        <taxon>Mammalia</taxon>
        <taxon>Eutheria</taxon>
        <taxon>Laurasiatheria</taxon>
        <taxon>Artiodactyla</taxon>
        <taxon>Ruminantia</taxon>
        <taxon>Pecora</taxon>
        <taxon>Cervidae</taxon>
        <taxon>Odocoileinae</taxon>
        <taxon>Rangifer</taxon>
    </lineage>
</organism>
<sequence length="99" mass="10589">TTVAKPLMAPSETPHIPSDRPAIPATPLVRTLIHSLLKSPWGALPPPEHLSKAEVRPARPAHWPSGDARPLPSSPCLPFSSPASRRPRDPVMASTSQLT</sequence>
<gene>
    <name evidence="1" type="ORF">MRATA1EN22A_LOCUS7498</name>
</gene>
<reference evidence="1" key="2">
    <citation type="submission" date="2025-03" db="EMBL/GenBank/DDBJ databases">
        <authorList>
            <consortium name="ELIXIR-Norway"/>
            <consortium name="Elixir Norway"/>
        </authorList>
    </citation>
    <scope>NUCLEOTIDE SEQUENCE</scope>
</reference>
<evidence type="ECO:0000313" key="1">
    <source>
        <dbReference type="EMBL" id="CAM9791472.1"/>
    </source>
</evidence>
<feature type="non-terminal residue" evidence="1">
    <location>
        <position position="1"/>
    </location>
</feature>
<protein>
    <submittedName>
        <fullName evidence="1">Uncharacterized protein</fullName>
    </submittedName>
</protein>
<accession>A0AC59YKV6</accession>
<dbReference type="EMBL" id="OX596102">
    <property type="protein sequence ID" value="CAM9791472.1"/>
    <property type="molecule type" value="Genomic_DNA"/>
</dbReference>
<reference evidence="1" key="1">
    <citation type="submission" date="2023-05" db="EMBL/GenBank/DDBJ databases">
        <authorList>
            <consortium name="ELIXIR-Norway"/>
        </authorList>
    </citation>
    <scope>NUCLEOTIDE SEQUENCE</scope>
</reference>
<evidence type="ECO:0000313" key="2">
    <source>
        <dbReference type="Proteomes" id="UP001162501"/>
    </source>
</evidence>
<name>A0AC59YKV6_RANTA</name>
<proteinExistence type="predicted"/>
<dbReference type="Proteomes" id="UP001162501">
    <property type="component" value="Chromosome 18"/>
</dbReference>